<evidence type="ECO:0000313" key="3">
    <source>
        <dbReference type="Proteomes" id="UP000323454"/>
    </source>
</evidence>
<keyword evidence="1" id="KW-0472">Membrane</keyword>
<sequence>MRDNLNTGPLSESDLDEALHLLHVEARTADAPMTDLRARVLADLDKAEPATVASTATVTPIGRARGRRRFPAPWASVAAAVVAAAVIGGIALHGSSPAPTDSTAGAAGTSSAQQTKQGGVELVTAQQALATAATQVGAGKDTPLAPGQFRHISLHAWWSTGTMMASDSKGNPTKGFSYLREQTIDRWVPADYRDDWLERRKLTGRKTWLGGTEPESAMNRPEPDADIQNAEYHGKCGDFFPKSKPAKVCGDANDWDFPEYYAGLPRDPDQLLARWTKDTSAKGSSPSTILYYVTQILGTGLAPADVRAAAYQALAKLPGIQVIDRAANLDGVVGMALGIEDNKADRTELILDPKTGQYIGDRVVAVHPTTPWIKPGTVTSFTSQTSTAVSEQGAK</sequence>
<comment type="caution">
    <text evidence="2">The sequence shown here is derived from an EMBL/GenBank/DDBJ whole genome shotgun (WGS) entry which is preliminary data.</text>
</comment>
<dbReference type="Proteomes" id="UP000323454">
    <property type="component" value="Unassembled WGS sequence"/>
</dbReference>
<evidence type="ECO:0000256" key="1">
    <source>
        <dbReference type="SAM" id="Phobius"/>
    </source>
</evidence>
<feature type="transmembrane region" description="Helical" evidence="1">
    <location>
        <begin position="72"/>
        <end position="92"/>
    </location>
</feature>
<evidence type="ECO:0000313" key="2">
    <source>
        <dbReference type="EMBL" id="KAA2253515.1"/>
    </source>
</evidence>
<keyword evidence="1" id="KW-1133">Transmembrane helix</keyword>
<dbReference type="NCBIfam" id="NF038083">
    <property type="entry name" value="CU044_5270_fam"/>
    <property type="match status" value="1"/>
</dbReference>
<dbReference type="InterPro" id="IPR047789">
    <property type="entry name" value="CU044_5270-like"/>
</dbReference>
<name>A0A5B2WPV6_9PSEU</name>
<keyword evidence="1" id="KW-0812">Transmembrane</keyword>
<dbReference type="OrthoDB" id="3387554at2"/>
<proteinExistence type="predicted"/>
<keyword evidence="3" id="KW-1185">Reference proteome</keyword>
<protein>
    <submittedName>
        <fullName evidence="2">Uncharacterized protein</fullName>
    </submittedName>
</protein>
<organism evidence="2 3">
    <name type="scientific">Solihabitans fulvus</name>
    <dbReference type="NCBI Taxonomy" id="1892852"/>
    <lineage>
        <taxon>Bacteria</taxon>
        <taxon>Bacillati</taxon>
        <taxon>Actinomycetota</taxon>
        <taxon>Actinomycetes</taxon>
        <taxon>Pseudonocardiales</taxon>
        <taxon>Pseudonocardiaceae</taxon>
        <taxon>Solihabitans</taxon>
    </lineage>
</organism>
<dbReference type="RefSeq" id="WP_149853680.1">
    <property type="nucleotide sequence ID" value="NZ_VUOB01000065.1"/>
</dbReference>
<accession>A0A5B2WPV6</accession>
<dbReference type="EMBL" id="VUOB01000065">
    <property type="protein sequence ID" value="KAA2253515.1"/>
    <property type="molecule type" value="Genomic_DNA"/>
</dbReference>
<reference evidence="2 3" key="1">
    <citation type="submission" date="2019-09" db="EMBL/GenBank/DDBJ databases">
        <title>Goodfellowia gen. nov., a new genus of the Pseudonocardineae related to Actinoalloteichus, containing Goodfellowia coeruleoviolacea gen. nov., comb. nov. gen. nov., comb. nov.</title>
        <authorList>
            <person name="Labeda D."/>
        </authorList>
    </citation>
    <scope>NUCLEOTIDE SEQUENCE [LARGE SCALE GENOMIC DNA]</scope>
    <source>
        <strain evidence="2 3">AN110305</strain>
    </source>
</reference>
<reference evidence="2 3" key="2">
    <citation type="submission" date="2019-09" db="EMBL/GenBank/DDBJ databases">
        <authorList>
            <person name="Jin C."/>
        </authorList>
    </citation>
    <scope>NUCLEOTIDE SEQUENCE [LARGE SCALE GENOMIC DNA]</scope>
    <source>
        <strain evidence="2 3">AN110305</strain>
    </source>
</reference>
<dbReference type="AlphaFoldDB" id="A0A5B2WPV6"/>
<gene>
    <name evidence="2" type="ORF">F0L68_32370</name>
</gene>